<evidence type="ECO:0000259" key="20">
    <source>
        <dbReference type="PROSITE" id="PS51098"/>
    </source>
</evidence>
<dbReference type="CDD" id="cd00212">
    <property type="entry name" value="PTS_IIB_glc"/>
    <property type="match status" value="1"/>
</dbReference>
<feature type="domain" description="PTS EIIA type-1" evidence="19">
    <location>
        <begin position="500"/>
        <end position="604"/>
    </location>
</feature>
<feature type="transmembrane region" description="Helical" evidence="18">
    <location>
        <begin position="328"/>
        <end position="349"/>
    </location>
</feature>
<accession>A0A1I4H0L4</accession>
<evidence type="ECO:0000256" key="17">
    <source>
        <dbReference type="SAM" id="MobiDB-lite"/>
    </source>
</evidence>
<dbReference type="GO" id="GO:0090589">
    <property type="term" value="F:protein-phosphocysteine-trehalose phosphotransferase system transporter activity"/>
    <property type="evidence" value="ECO:0007669"/>
    <property type="project" value="TreeGrafter"/>
</dbReference>
<evidence type="ECO:0000256" key="8">
    <source>
        <dbReference type="ARBA" id="ARBA00022777"/>
    </source>
</evidence>
<dbReference type="GO" id="GO:0005886">
    <property type="term" value="C:plasma membrane"/>
    <property type="evidence" value="ECO:0007669"/>
    <property type="project" value="UniProtKB-SubCell"/>
</dbReference>
<feature type="transmembrane region" description="Helical" evidence="18">
    <location>
        <begin position="112"/>
        <end position="137"/>
    </location>
</feature>
<dbReference type="PROSITE" id="PS51103">
    <property type="entry name" value="PTS_EIIC_TYPE_1"/>
    <property type="match status" value="1"/>
</dbReference>
<dbReference type="Pfam" id="PF02378">
    <property type="entry name" value="PTS_EIIC"/>
    <property type="match status" value="1"/>
</dbReference>
<dbReference type="InterPro" id="IPR003352">
    <property type="entry name" value="PTS_EIIC"/>
</dbReference>
<evidence type="ECO:0000256" key="13">
    <source>
        <dbReference type="ARBA" id="ARBA00048931"/>
    </source>
</evidence>
<sequence length="641" mass="67949">MGKYEALAKDIVANVGGKENILSLTNCITRLRFKLKDESIANTEVLKKMNGVVTVMQAGGQYQVVIGNHVPDVRADVDNIIGKLETDSSQTKATGNIFDKFVEMISGIFQPILAPLAAAGMIKGLNAILSFALGASFRASSTYAVLNSMGDGLFLFLPIFIGYTAMKKFNGSPFVGMMIAAALVYPGFVDGAVTKTFAESGGLNFFGIPFSVPAAGYGSSVMPIIAITAFAAFLEQQLKKIIPDVVKLFLAPFFTALIAIPLGFLIIGPVMNIASDALGKGLIALQGFSPIIFGLVLGFTWQILVMFGLHWAIIPFAIISLAQGEPTALLIAASGASFAQTGAVGAVMLKTKDKRLRELAIPAFISGWFGVTEPAIYGITLPKKRPFWASCVVSGIIGAFAMGLGIKGYTMGGLGVFSFTTNISLDGDISGAVKMIILAIIGVIAGFVLTWILGFEDESSEEEQPKEATKSQKRVSQAGGEEHIATPLEGKVLPLSEANDAAFSAGVMGKGAVIEPTLGEVYAPFDGQVMTVFPTKHAIGLISDQGTELLIHVGIDTVQLEGKYFESFVSQGQKIQKGDLLLKFDMEAIEAEGFSTQVPIIVTNSSDFEDIVITDKTVIHKAEELLTGLVRTADDLVVQPV</sequence>
<dbReference type="GO" id="GO:0015771">
    <property type="term" value="P:trehalose transport"/>
    <property type="evidence" value="ECO:0007669"/>
    <property type="project" value="TreeGrafter"/>
</dbReference>
<dbReference type="InterPro" id="IPR050558">
    <property type="entry name" value="PTS_Sugar-Specific_Components"/>
</dbReference>
<dbReference type="PROSITE" id="PS00371">
    <property type="entry name" value="PTS_EIIA_TYPE_1_HIS"/>
    <property type="match status" value="1"/>
</dbReference>
<dbReference type="EMBL" id="FOTJ01000006">
    <property type="protein sequence ID" value="SFL34921.1"/>
    <property type="molecule type" value="Genomic_DNA"/>
</dbReference>
<dbReference type="PROSITE" id="PS01035">
    <property type="entry name" value="PTS_EIIB_TYPE_1_CYS"/>
    <property type="match status" value="1"/>
</dbReference>
<keyword evidence="10 18" id="KW-0472">Membrane</keyword>
<dbReference type="InterPro" id="IPR013013">
    <property type="entry name" value="PTS_EIIC_1"/>
</dbReference>
<evidence type="ECO:0000313" key="22">
    <source>
        <dbReference type="EMBL" id="SFL34921.1"/>
    </source>
</evidence>
<dbReference type="SUPFAM" id="SSF55604">
    <property type="entry name" value="Glucose permease domain IIB"/>
    <property type="match status" value="1"/>
</dbReference>
<dbReference type="Pfam" id="PF00367">
    <property type="entry name" value="PTS_EIIB"/>
    <property type="match status" value="1"/>
</dbReference>
<evidence type="ECO:0000256" key="7">
    <source>
        <dbReference type="ARBA" id="ARBA00022692"/>
    </source>
</evidence>
<dbReference type="Gene3D" id="3.30.1360.60">
    <property type="entry name" value="Glucose permease domain IIB"/>
    <property type="match status" value="1"/>
</dbReference>
<feature type="domain" description="PTS EIIC type-1" evidence="21">
    <location>
        <begin position="103"/>
        <end position="469"/>
    </location>
</feature>
<dbReference type="GO" id="GO:0009401">
    <property type="term" value="P:phosphoenolpyruvate-dependent sugar phosphotransferase system"/>
    <property type="evidence" value="ECO:0007669"/>
    <property type="project" value="UniProtKB-KW"/>
</dbReference>
<dbReference type="PANTHER" id="PTHR30175:SF1">
    <property type="entry name" value="PTS SYSTEM ARBUTIN-, CELLOBIOSE-, AND SALICIN-SPECIFIC EIIBC COMPONENT-RELATED"/>
    <property type="match status" value="1"/>
</dbReference>
<feature type="transmembrane region" description="Helical" evidence="18">
    <location>
        <begin position="143"/>
        <end position="163"/>
    </location>
</feature>
<dbReference type="PANTHER" id="PTHR30175">
    <property type="entry name" value="PHOSPHOTRANSFERASE SYSTEM TRANSPORT PROTEIN"/>
    <property type="match status" value="1"/>
</dbReference>
<feature type="transmembrane region" description="Helical" evidence="18">
    <location>
        <begin position="361"/>
        <end position="381"/>
    </location>
</feature>
<proteinExistence type="predicted"/>
<dbReference type="NCBIfam" id="TIGR00830">
    <property type="entry name" value="PTBA"/>
    <property type="match status" value="1"/>
</dbReference>
<keyword evidence="9 18" id="KW-1133">Transmembrane helix</keyword>
<dbReference type="OrthoDB" id="9769191at2"/>
<gene>
    <name evidence="22" type="ORF">SAMN05216438_10624</name>
</gene>
<feature type="transmembrane region" description="Helical" evidence="18">
    <location>
        <begin position="175"/>
        <end position="194"/>
    </location>
</feature>
<dbReference type="NCBIfam" id="TIGR01995">
    <property type="entry name" value="PTS-II-ABC-beta"/>
    <property type="match status" value="1"/>
</dbReference>
<dbReference type="SUPFAM" id="SSF51261">
    <property type="entry name" value="Duplicated hybrid motif"/>
    <property type="match status" value="1"/>
</dbReference>
<dbReference type="InterPro" id="IPR001996">
    <property type="entry name" value="PTS_IIB_1"/>
</dbReference>
<dbReference type="GO" id="GO:0008982">
    <property type="term" value="F:protein-N(PI)-phosphohistidine-sugar phosphotransferase activity"/>
    <property type="evidence" value="ECO:0007669"/>
    <property type="project" value="InterPro"/>
</dbReference>
<evidence type="ECO:0000256" key="14">
    <source>
        <dbReference type="ARBA" id="ARBA00074554"/>
    </source>
</evidence>
<evidence type="ECO:0000256" key="12">
    <source>
        <dbReference type="ARBA" id="ARBA00045139"/>
    </source>
</evidence>
<evidence type="ECO:0000256" key="1">
    <source>
        <dbReference type="ARBA" id="ARBA00004651"/>
    </source>
</evidence>
<feature type="transmembrane region" description="Helical" evidence="18">
    <location>
        <begin position="277"/>
        <end position="296"/>
    </location>
</feature>
<comment type="function">
    <text evidence="12">The phosphoenolpyruvate-dependent sugar phosphotransferase system (sugar PTS), a major carbohydrate active transport system, catalyzes the phosphorylation of incoming sugar substrates concomitantly with their translocation across the cell membrane. This system is involved in sucrose transport.</text>
</comment>
<dbReference type="PROSITE" id="PS51093">
    <property type="entry name" value="PTS_EIIA_TYPE_1"/>
    <property type="match status" value="1"/>
</dbReference>
<organism evidence="22 23">
    <name type="scientific">Lactococcus garvieae</name>
    <dbReference type="NCBI Taxonomy" id="1363"/>
    <lineage>
        <taxon>Bacteria</taxon>
        <taxon>Bacillati</taxon>
        <taxon>Bacillota</taxon>
        <taxon>Bacilli</taxon>
        <taxon>Lactobacillales</taxon>
        <taxon>Streptococcaceae</taxon>
        <taxon>Lactococcus</taxon>
    </lineage>
</organism>
<dbReference type="EC" id="2.7.1.211" evidence="11"/>
<feature type="region of interest" description="Disordered" evidence="17">
    <location>
        <begin position="460"/>
        <end position="480"/>
    </location>
</feature>
<evidence type="ECO:0000256" key="16">
    <source>
        <dbReference type="PROSITE-ProRule" id="PRU00421"/>
    </source>
</evidence>
<dbReference type="FunFam" id="3.30.1360.60:FF:000001">
    <property type="entry name" value="PTS system glucose-specific IIBC component PtsG"/>
    <property type="match status" value="1"/>
</dbReference>
<evidence type="ECO:0000256" key="5">
    <source>
        <dbReference type="ARBA" id="ARBA00022679"/>
    </source>
</evidence>
<dbReference type="InterPro" id="IPR011055">
    <property type="entry name" value="Dup_hybrid_motif"/>
</dbReference>
<dbReference type="GO" id="GO:0016301">
    <property type="term" value="F:kinase activity"/>
    <property type="evidence" value="ECO:0007669"/>
    <property type="project" value="UniProtKB-KW"/>
</dbReference>
<dbReference type="InterPro" id="IPR011297">
    <property type="entry name" value="PTS_IIABC_b_glu"/>
</dbReference>
<evidence type="ECO:0000313" key="23">
    <source>
        <dbReference type="Proteomes" id="UP000181969"/>
    </source>
</evidence>
<dbReference type="InterPro" id="IPR001127">
    <property type="entry name" value="PTS_EIIA_1_perm"/>
</dbReference>
<dbReference type="InterPro" id="IPR036878">
    <property type="entry name" value="Glu_permease_IIB"/>
</dbReference>
<dbReference type="InterPro" id="IPR018113">
    <property type="entry name" value="PTrfase_EIIB_Cys"/>
</dbReference>
<comment type="subcellular location">
    <subcellularLocation>
        <location evidence="1">Cell membrane</location>
        <topology evidence="1">Multi-pass membrane protein</topology>
    </subcellularLocation>
</comment>
<name>A0A1I4H0L4_9LACT</name>
<evidence type="ECO:0000259" key="21">
    <source>
        <dbReference type="PROSITE" id="PS51103"/>
    </source>
</evidence>
<evidence type="ECO:0000259" key="19">
    <source>
        <dbReference type="PROSITE" id="PS51093"/>
    </source>
</evidence>
<evidence type="ECO:0000256" key="4">
    <source>
        <dbReference type="ARBA" id="ARBA00022597"/>
    </source>
</evidence>
<keyword evidence="5" id="KW-0808">Transferase</keyword>
<dbReference type="Proteomes" id="UP000181969">
    <property type="component" value="Unassembled WGS sequence"/>
</dbReference>
<keyword evidence="7 18" id="KW-0812">Transmembrane</keyword>
<feature type="transmembrane region" description="Helical" evidence="18">
    <location>
        <begin position="431"/>
        <end position="454"/>
    </location>
</feature>
<evidence type="ECO:0000256" key="9">
    <source>
        <dbReference type="ARBA" id="ARBA00022989"/>
    </source>
</evidence>
<comment type="catalytic activity">
    <reaction evidence="13">
        <text>N(pros)-phospho-L-histidyl-[protein](out) + sucrose = sucrose 6(G)-phosphate(in) + L-histidyl-[protein]</text>
        <dbReference type="Rhea" id="RHEA:49236"/>
        <dbReference type="Rhea" id="RHEA-COMP:9745"/>
        <dbReference type="Rhea" id="RHEA-COMP:9746"/>
        <dbReference type="ChEBI" id="CHEBI:17992"/>
        <dbReference type="ChEBI" id="CHEBI:29979"/>
        <dbReference type="ChEBI" id="CHEBI:64837"/>
        <dbReference type="ChEBI" id="CHEBI:91002"/>
        <dbReference type="EC" id="2.7.1.211"/>
    </reaction>
</comment>
<evidence type="ECO:0000256" key="3">
    <source>
        <dbReference type="ARBA" id="ARBA00022475"/>
    </source>
</evidence>
<feature type="transmembrane region" description="Helical" evidence="18">
    <location>
        <begin position="246"/>
        <end position="271"/>
    </location>
</feature>
<dbReference type="Pfam" id="PF00358">
    <property type="entry name" value="PTS_EIIA_1"/>
    <property type="match status" value="1"/>
</dbReference>
<evidence type="ECO:0000256" key="18">
    <source>
        <dbReference type="SAM" id="Phobius"/>
    </source>
</evidence>
<reference evidence="22 23" key="1">
    <citation type="submission" date="2016-10" db="EMBL/GenBank/DDBJ databases">
        <authorList>
            <person name="de Groot N.N."/>
        </authorList>
    </citation>
    <scope>NUCLEOTIDE SEQUENCE [LARGE SCALE GENOMIC DNA]</scope>
    <source>
        <strain evidence="22 23">M79</strain>
    </source>
</reference>
<keyword evidence="6" id="KW-0598">Phosphotransferase system</keyword>
<evidence type="ECO:0000256" key="15">
    <source>
        <dbReference type="ARBA" id="ARBA00081008"/>
    </source>
</evidence>
<keyword evidence="8" id="KW-0418">Kinase</keyword>
<keyword evidence="2" id="KW-0813">Transport</keyword>
<protein>
    <recommendedName>
        <fullName evidence="14">PTS system sucrose-specific EIIBCA component</fullName>
        <ecNumber evidence="11">2.7.1.211</ecNumber>
    </recommendedName>
    <alternativeName>
        <fullName evidence="15">EIIBCA-Scr</fullName>
    </alternativeName>
</protein>
<dbReference type="Gene3D" id="2.70.70.10">
    <property type="entry name" value="Glucose Permease (Domain IIA)"/>
    <property type="match status" value="1"/>
</dbReference>
<keyword evidence="4" id="KW-0762">Sugar transport</keyword>
<feature type="domain" description="PTS EIIB type-1" evidence="20">
    <location>
        <begin position="5"/>
        <end position="87"/>
    </location>
</feature>
<evidence type="ECO:0000256" key="6">
    <source>
        <dbReference type="ARBA" id="ARBA00022683"/>
    </source>
</evidence>
<keyword evidence="3" id="KW-1003">Cell membrane</keyword>
<dbReference type="RefSeq" id="WP_074751119.1">
    <property type="nucleotide sequence ID" value="NZ_FOTJ01000006.1"/>
</dbReference>
<feature type="active site" description="Phosphocysteine intermediate; for EIIB activity" evidence="16">
    <location>
        <position position="27"/>
    </location>
</feature>
<evidence type="ECO:0000256" key="10">
    <source>
        <dbReference type="ARBA" id="ARBA00023136"/>
    </source>
</evidence>
<evidence type="ECO:0000256" key="2">
    <source>
        <dbReference type="ARBA" id="ARBA00022448"/>
    </source>
</evidence>
<evidence type="ECO:0000256" key="11">
    <source>
        <dbReference type="ARBA" id="ARBA00044053"/>
    </source>
</evidence>
<dbReference type="AlphaFoldDB" id="A0A1I4H0L4"/>
<dbReference type="FunFam" id="2.70.70.10:FF:000001">
    <property type="entry name" value="PTS system glucose-specific IIA component"/>
    <property type="match status" value="1"/>
</dbReference>
<feature type="transmembrane region" description="Helical" evidence="18">
    <location>
        <begin position="387"/>
        <end position="410"/>
    </location>
</feature>
<dbReference type="PROSITE" id="PS51098">
    <property type="entry name" value="PTS_EIIB_TYPE_1"/>
    <property type="match status" value="1"/>
</dbReference>
<feature type="transmembrane region" description="Helical" evidence="18">
    <location>
        <begin position="214"/>
        <end position="234"/>
    </location>
</feature>
<feature type="transmembrane region" description="Helical" evidence="18">
    <location>
        <begin position="303"/>
        <end position="322"/>
    </location>
</feature>